<feature type="compositionally biased region" description="Low complexity" evidence="1">
    <location>
        <begin position="364"/>
        <end position="381"/>
    </location>
</feature>
<organism evidence="2 3">
    <name type="scientific">Jaapia argillacea MUCL 33604</name>
    <dbReference type="NCBI Taxonomy" id="933084"/>
    <lineage>
        <taxon>Eukaryota</taxon>
        <taxon>Fungi</taxon>
        <taxon>Dikarya</taxon>
        <taxon>Basidiomycota</taxon>
        <taxon>Agaricomycotina</taxon>
        <taxon>Agaricomycetes</taxon>
        <taxon>Agaricomycetidae</taxon>
        <taxon>Jaapiales</taxon>
        <taxon>Jaapiaceae</taxon>
        <taxon>Jaapia</taxon>
    </lineage>
</organism>
<dbReference type="HOGENOM" id="CLU_534249_0_0_1"/>
<protein>
    <submittedName>
        <fullName evidence="2">Uncharacterized protein</fullName>
    </submittedName>
</protein>
<feature type="region of interest" description="Disordered" evidence="1">
    <location>
        <begin position="12"/>
        <end position="32"/>
    </location>
</feature>
<evidence type="ECO:0000313" key="2">
    <source>
        <dbReference type="EMBL" id="KDQ57751.1"/>
    </source>
</evidence>
<gene>
    <name evidence="2" type="ORF">JAAARDRAFT_194033</name>
</gene>
<dbReference type="InParanoid" id="A0A067Q580"/>
<feature type="compositionally biased region" description="Basic and acidic residues" evidence="1">
    <location>
        <begin position="395"/>
        <end position="412"/>
    </location>
</feature>
<accession>A0A067Q580</accession>
<proteinExistence type="predicted"/>
<keyword evidence="3" id="KW-1185">Reference proteome</keyword>
<dbReference type="AlphaFoldDB" id="A0A067Q580"/>
<evidence type="ECO:0000256" key="1">
    <source>
        <dbReference type="SAM" id="MobiDB-lite"/>
    </source>
</evidence>
<sequence>MDVHFRSTIYHAPSSSSYSTDDDYSSSDSAASGIDEPRKLTFTISSMRSQSPLLQQRGESSRARYEFTPMVVDKYLSTTRHGSHSPPTIPHHVQEIYPGIMSDGSITQDYYPIRPYLAAADSVGWNRDIRTLAPPPTDKRLFALTALMVLNQPHRPSHWVFWSRDEKFKSAEIVNRVYHAKPSLIHSPVCWIGIPESLWALGAVQAWHKSNPQIPREFYESVHTPAERRNLRKRKQIEDAVNEDEAQEEDEEVVESPKKRPKTKRVTSNKRVTRAQFAESEAPDATLEEKMEAMEEESAPLALPHVTPPPPPTRQNVASEGVPTNPTSTSPSPERDTAPSRIGTRQKRAGVSTPPLPPIPRALSSTSGVSSSGSSTVVSTGADSDTTIDVEGEAEPEKSKEIAEEIEVEAKPNGKKREKKVAATTDRKTRANLATSPTPPSDAKENEGEEANEEEEMSKRPRRAVRKSTTSYPKEIVQQPVSGRGRGRPRKSESTPPAPDPPTKVKVKRK</sequence>
<feature type="compositionally biased region" description="Acidic residues" evidence="1">
    <location>
        <begin position="447"/>
        <end position="456"/>
    </location>
</feature>
<feature type="compositionally biased region" description="Acidic residues" evidence="1">
    <location>
        <begin position="240"/>
        <end position="254"/>
    </location>
</feature>
<reference evidence="3" key="1">
    <citation type="journal article" date="2014" name="Proc. Natl. Acad. Sci. U.S.A.">
        <title>Extensive sampling of basidiomycete genomes demonstrates inadequacy of the white-rot/brown-rot paradigm for wood decay fungi.</title>
        <authorList>
            <person name="Riley R."/>
            <person name="Salamov A.A."/>
            <person name="Brown D.W."/>
            <person name="Nagy L.G."/>
            <person name="Floudas D."/>
            <person name="Held B.W."/>
            <person name="Levasseur A."/>
            <person name="Lombard V."/>
            <person name="Morin E."/>
            <person name="Otillar R."/>
            <person name="Lindquist E.A."/>
            <person name="Sun H."/>
            <person name="LaButti K.M."/>
            <person name="Schmutz J."/>
            <person name="Jabbour D."/>
            <person name="Luo H."/>
            <person name="Baker S.E."/>
            <person name="Pisabarro A.G."/>
            <person name="Walton J.D."/>
            <person name="Blanchette R.A."/>
            <person name="Henrissat B."/>
            <person name="Martin F."/>
            <person name="Cullen D."/>
            <person name="Hibbett D.S."/>
            <person name="Grigoriev I.V."/>
        </authorList>
    </citation>
    <scope>NUCLEOTIDE SEQUENCE [LARGE SCALE GENOMIC DNA]</scope>
    <source>
        <strain evidence="3">MUCL 33604</strain>
    </source>
</reference>
<dbReference type="OrthoDB" id="2944913at2759"/>
<dbReference type="STRING" id="933084.A0A067Q580"/>
<dbReference type="Proteomes" id="UP000027265">
    <property type="component" value="Unassembled WGS sequence"/>
</dbReference>
<dbReference type="EMBL" id="KL197719">
    <property type="protein sequence ID" value="KDQ57751.1"/>
    <property type="molecule type" value="Genomic_DNA"/>
</dbReference>
<feature type="compositionally biased region" description="Basic residues" evidence="1">
    <location>
        <begin position="259"/>
        <end position="273"/>
    </location>
</feature>
<feature type="compositionally biased region" description="Low complexity" evidence="1">
    <location>
        <begin position="323"/>
        <end position="332"/>
    </location>
</feature>
<feature type="region of interest" description="Disordered" evidence="1">
    <location>
        <begin position="230"/>
        <end position="510"/>
    </location>
</feature>
<name>A0A067Q580_9AGAM</name>
<evidence type="ECO:0000313" key="3">
    <source>
        <dbReference type="Proteomes" id="UP000027265"/>
    </source>
</evidence>